<dbReference type="RefSeq" id="WP_185797499.1">
    <property type="nucleotide sequence ID" value="NZ_JACLQD010000002.1"/>
</dbReference>
<protein>
    <submittedName>
        <fullName evidence="1">Glycosyltransferase family 2 protein</fullName>
    </submittedName>
</protein>
<gene>
    <name evidence="1" type="ORF">H7F16_10495</name>
</gene>
<dbReference type="Pfam" id="PF13704">
    <property type="entry name" value="Glyco_tranf_2_4"/>
    <property type="match status" value="1"/>
</dbReference>
<dbReference type="SUPFAM" id="SSF53448">
    <property type="entry name" value="Nucleotide-diphospho-sugar transferases"/>
    <property type="match status" value="1"/>
</dbReference>
<dbReference type="GO" id="GO:0016740">
    <property type="term" value="F:transferase activity"/>
    <property type="evidence" value="ECO:0007669"/>
    <property type="project" value="UniProtKB-KW"/>
</dbReference>
<evidence type="ECO:0000313" key="1">
    <source>
        <dbReference type="EMBL" id="MBC2835933.1"/>
    </source>
</evidence>
<organism evidence="1 2">
    <name type="scientific">Paragemmobacter straminiformis</name>
    <dbReference type="NCBI Taxonomy" id="2045119"/>
    <lineage>
        <taxon>Bacteria</taxon>
        <taxon>Pseudomonadati</taxon>
        <taxon>Pseudomonadota</taxon>
        <taxon>Alphaproteobacteria</taxon>
        <taxon>Rhodobacterales</taxon>
        <taxon>Paracoccaceae</taxon>
        <taxon>Paragemmobacter</taxon>
    </lineage>
</organism>
<dbReference type="AlphaFoldDB" id="A0A842I938"/>
<keyword evidence="1" id="KW-0808">Transferase</keyword>
<dbReference type="EMBL" id="JACLQD010000002">
    <property type="protein sequence ID" value="MBC2835933.1"/>
    <property type="molecule type" value="Genomic_DNA"/>
</dbReference>
<accession>A0A842I938</accession>
<evidence type="ECO:0000313" key="2">
    <source>
        <dbReference type="Proteomes" id="UP000555411"/>
    </source>
</evidence>
<dbReference type="InterPro" id="IPR011990">
    <property type="entry name" value="TPR-like_helical_dom_sf"/>
</dbReference>
<comment type="caution">
    <text evidence="1">The sequence shown here is derived from an EMBL/GenBank/DDBJ whole genome shotgun (WGS) entry which is preliminary data.</text>
</comment>
<dbReference type="SUPFAM" id="SSF48452">
    <property type="entry name" value="TPR-like"/>
    <property type="match status" value="1"/>
</dbReference>
<name>A0A842I938_9RHOB</name>
<keyword evidence="2" id="KW-1185">Reference proteome</keyword>
<dbReference type="InterPro" id="IPR029044">
    <property type="entry name" value="Nucleotide-diphossugar_trans"/>
</dbReference>
<proteinExistence type="predicted"/>
<dbReference type="Proteomes" id="UP000555411">
    <property type="component" value="Unassembled WGS sequence"/>
</dbReference>
<sequence length="771" mass="86075">MGRELPPPRIRSVESLSDAVASPDSFGKLMMRGVDVDRLIQREHSAVVLENACQKARDLGDLRWVVRTSQRLADVTGLPSHRLELARCLVWATDFTAADAALPDEIEDASARAARAALDCQIALGLRDHDRAQRAIQDCVDAGGDAMQLRIRLVSALLSWGDIDGAEKTLDGVIAATGPNPALAALQVRLALCRDGPADALRLLESASAHLPPSSEGYRALKLALLNERGRYNEAVDLAAEWLKETPLAVSLYPQAVHAAQHCDRVIELGRIFEEIDTKYPSVPEVVDVLCNHAIDQGDAPLKARLLQEIRERSSWTWMIMQFGEACQNPQTADVDGFLRMIEDDGVSFAGPRVLYALFNYYFYPDAAGLARAKAEVDRLIPGGMDDSGLIALHLRLLIALDRDDEACAFFRTLPRGMAATAVLAPFEMYFMSREGRDAEARAGWNRYLVETAHIALNARSSYPDEIVLRDNPEPNDILAFITVFNGIEYVEWFLDYYRKLGIGRFYFCDNGSTDGTFEYLQAQPDVCLFRNAGSFAASACGVFWINHLMRRFGTGHWCLHLDMDEALVFPGMEGGRSLHDLTRYLDSRGFQATGGLMVDIYPDVLATDPDANPFESSQFIDTDYVWMRNELPPYHFVKGGVRARLTGRSLLMTKSPLVKMSDDTAFIANNHQHTHLRMADVTVALLHYKFIGAFRDRVREAVDRQEHFQGARFYRVLEASVGQKEKLHELTSTESVRYSSTLTLLNNHMLKSSVFWETFALQPSSDANTL</sequence>
<dbReference type="Gene3D" id="1.25.40.10">
    <property type="entry name" value="Tetratricopeptide repeat domain"/>
    <property type="match status" value="1"/>
</dbReference>
<reference evidence="1 2" key="1">
    <citation type="journal article" date="2017" name="Int. J. Syst. Evol. Microbiol.">
        <title>Gemmobacter straminiformis sp. nov., isolated from an artificial fountain.</title>
        <authorList>
            <person name="Kang J.Y."/>
            <person name="Kim M.J."/>
            <person name="Chun J."/>
            <person name="Son K.P."/>
            <person name="Jahng K.Y."/>
        </authorList>
    </citation>
    <scope>NUCLEOTIDE SEQUENCE [LARGE SCALE GENOMIC DNA]</scope>
    <source>
        <strain evidence="1 2">CAM-8</strain>
    </source>
</reference>